<reference evidence="2 3" key="1">
    <citation type="journal article" date="2013" name="PLoS Genet.">
        <title>The genome and development-dependent transcriptomes of Pyronema confluens: a window into fungal evolution.</title>
        <authorList>
            <person name="Traeger S."/>
            <person name="Altegoer F."/>
            <person name="Freitag M."/>
            <person name="Gabaldon T."/>
            <person name="Kempken F."/>
            <person name="Kumar A."/>
            <person name="Marcet-Houben M."/>
            <person name="Poggeler S."/>
            <person name="Stajich J.E."/>
            <person name="Nowrousian M."/>
        </authorList>
    </citation>
    <scope>NUCLEOTIDE SEQUENCE [LARGE SCALE GENOMIC DNA]</scope>
    <source>
        <strain evidence="3">CBS 100304</strain>
        <tissue evidence="2">Vegetative mycelium</tissue>
    </source>
</reference>
<protein>
    <submittedName>
        <fullName evidence="2">Uncharacterized protein</fullName>
    </submittedName>
</protein>
<feature type="region of interest" description="Disordered" evidence="1">
    <location>
        <begin position="1"/>
        <end position="117"/>
    </location>
</feature>
<evidence type="ECO:0000256" key="1">
    <source>
        <dbReference type="SAM" id="MobiDB-lite"/>
    </source>
</evidence>
<evidence type="ECO:0000313" key="2">
    <source>
        <dbReference type="EMBL" id="CCX33719.1"/>
    </source>
</evidence>
<keyword evidence="3" id="KW-1185">Reference proteome</keyword>
<sequence>MPDPLRPSSGNGISRKHSSPSLNVPGPRTGGDRTVRRIRSHSNLGNLAAAAVAAQAPSDQPAPAALTTPPSHQAAPILHAQHPPSPPPPSSKARWKCGWPPSATKAVSRNRRLSKPTLPPPQPIFRLCLFLPDLRLLDLLPLVLLPLGRLRPSLLSSPLQGFPRVVMSAMMEV</sequence>
<proteinExistence type="predicted"/>
<name>U4LQ63_PYROM</name>
<gene>
    <name evidence="2" type="ORF">PCON_01657</name>
</gene>
<feature type="compositionally biased region" description="Low complexity" evidence="1">
    <location>
        <begin position="48"/>
        <end position="65"/>
    </location>
</feature>
<organism evidence="2 3">
    <name type="scientific">Pyronema omphalodes (strain CBS 100304)</name>
    <name type="common">Pyronema confluens</name>
    <dbReference type="NCBI Taxonomy" id="1076935"/>
    <lineage>
        <taxon>Eukaryota</taxon>
        <taxon>Fungi</taxon>
        <taxon>Dikarya</taxon>
        <taxon>Ascomycota</taxon>
        <taxon>Pezizomycotina</taxon>
        <taxon>Pezizomycetes</taxon>
        <taxon>Pezizales</taxon>
        <taxon>Pyronemataceae</taxon>
        <taxon>Pyronema</taxon>
    </lineage>
</organism>
<dbReference type="AlphaFoldDB" id="U4LQ63"/>
<dbReference type="Proteomes" id="UP000018144">
    <property type="component" value="Unassembled WGS sequence"/>
</dbReference>
<accession>U4LQ63</accession>
<dbReference type="EMBL" id="HF936162">
    <property type="protein sequence ID" value="CCX33719.1"/>
    <property type="molecule type" value="Genomic_DNA"/>
</dbReference>
<evidence type="ECO:0000313" key="3">
    <source>
        <dbReference type="Proteomes" id="UP000018144"/>
    </source>
</evidence>